<dbReference type="OrthoDB" id="64477at2759"/>
<dbReference type="AlphaFoldDB" id="A0A1L7WL93"/>
<evidence type="ECO:0000259" key="1">
    <source>
        <dbReference type="Pfam" id="PF13302"/>
    </source>
</evidence>
<dbReference type="PANTHER" id="PTHR43792:SF16">
    <property type="entry name" value="N-ACETYLTRANSFERASE DOMAIN-CONTAINING PROTEIN"/>
    <property type="match status" value="1"/>
</dbReference>
<dbReference type="EMBL" id="FJOG01000004">
    <property type="protein sequence ID" value="CZR53503.1"/>
    <property type="molecule type" value="Genomic_DNA"/>
</dbReference>
<proteinExistence type="predicted"/>
<organism evidence="2 3">
    <name type="scientific">Phialocephala subalpina</name>
    <dbReference type="NCBI Taxonomy" id="576137"/>
    <lineage>
        <taxon>Eukaryota</taxon>
        <taxon>Fungi</taxon>
        <taxon>Dikarya</taxon>
        <taxon>Ascomycota</taxon>
        <taxon>Pezizomycotina</taxon>
        <taxon>Leotiomycetes</taxon>
        <taxon>Helotiales</taxon>
        <taxon>Mollisiaceae</taxon>
        <taxon>Phialocephala</taxon>
        <taxon>Phialocephala fortinii species complex</taxon>
    </lineage>
</organism>
<reference evidence="2 3" key="1">
    <citation type="submission" date="2016-03" db="EMBL/GenBank/DDBJ databases">
        <authorList>
            <person name="Ploux O."/>
        </authorList>
    </citation>
    <scope>NUCLEOTIDE SEQUENCE [LARGE SCALE GENOMIC DNA]</scope>
    <source>
        <strain evidence="2 3">UAMH 11012</strain>
    </source>
</reference>
<evidence type="ECO:0000313" key="2">
    <source>
        <dbReference type="EMBL" id="CZR53503.1"/>
    </source>
</evidence>
<dbReference type="Proteomes" id="UP000184330">
    <property type="component" value="Unassembled WGS sequence"/>
</dbReference>
<dbReference type="GO" id="GO:0016747">
    <property type="term" value="F:acyltransferase activity, transferring groups other than amino-acyl groups"/>
    <property type="evidence" value="ECO:0007669"/>
    <property type="project" value="InterPro"/>
</dbReference>
<dbReference type="SUPFAM" id="SSF55729">
    <property type="entry name" value="Acyl-CoA N-acyltransferases (Nat)"/>
    <property type="match status" value="1"/>
</dbReference>
<dbReference type="InterPro" id="IPR016181">
    <property type="entry name" value="Acyl_CoA_acyltransferase"/>
</dbReference>
<protein>
    <recommendedName>
        <fullName evidence="1">N-acetyltransferase domain-containing protein</fullName>
    </recommendedName>
</protein>
<accession>A0A1L7WL93</accession>
<evidence type="ECO:0000313" key="3">
    <source>
        <dbReference type="Proteomes" id="UP000184330"/>
    </source>
</evidence>
<sequence>MSTTAPQPPSHARSSHRIETPRLILRSASVNDAKPFALIRSDPLNNPFGGVVNATLPEEEQRRRLAAQTESTAAGKNAWVNIIYKPKHGNDIPESARELLVHDGILIGMSGFNSFPVEDGILVGDTGVLIDHRFARRGLAIEALEAVVEYGFNELGCGKMSLETNAINNPFRALMRSMELGDVEKPGGGVGEEESVVYVFGREKFEEVKANLKLRGKWYPKT</sequence>
<dbReference type="Gene3D" id="3.40.630.30">
    <property type="match status" value="1"/>
</dbReference>
<dbReference type="PANTHER" id="PTHR43792">
    <property type="entry name" value="GNAT FAMILY, PUTATIVE (AFU_ORTHOLOGUE AFUA_3G00765)-RELATED-RELATED"/>
    <property type="match status" value="1"/>
</dbReference>
<feature type="domain" description="N-acetyltransferase" evidence="1">
    <location>
        <begin position="22"/>
        <end position="177"/>
    </location>
</feature>
<keyword evidence="3" id="KW-1185">Reference proteome</keyword>
<dbReference type="Pfam" id="PF13302">
    <property type="entry name" value="Acetyltransf_3"/>
    <property type="match status" value="1"/>
</dbReference>
<dbReference type="InterPro" id="IPR051531">
    <property type="entry name" value="N-acetyltransferase"/>
</dbReference>
<dbReference type="InterPro" id="IPR000182">
    <property type="entry name" value="GNAT_dom"/>
</dbReference>
<name>A0A1L7WL93_9HELO</name>
<gene>
    <name evidence="2" type="ORF">PAC_03382</name>
</gene>